<dbReference type="Gene3D" id="3.40.250.10">
    <property type="entry name" value="Rhodanese-like domain"/>
    <property type="match status" value="1"/>
</dbReference>
<dbReference type="eggNOG" id="KOG1716">
    <property type="taxonomic scope" value="Eukaryota"/>
</dbReference>
<evidence type="ECO:0000256" key="3">
    <source>
        <dbReference type="ARBA" id="ARBA00022801"/>
    </source>
</evidence>
<evidence type="ECO:0000259" key="8">
    <source>
        <dbReference type="PROSITE" id="PS50206"/>
    </source>
</evidence>
<dbReference type="GO" id="GO:0005737">
    <property type="term" value="C:cytoplasm"/>
    <property type="evidence" value="ECO:0007669"/>
    <property type="project" value="TreeGrafter"/>
</dbReference>
<organism evidence="9 10">
    <name type="scientific">Thecamonas trahens ATCC 50062</name>
    <dbReference type="NCBI Taxonomy" id="461836"/>
    <lineage>
        <taxon>Eukaryota</taxon>
        <taxon>Apusozoa</taxon>
        <taxon>Apusomonadida</taxon>
        <taxon>Apusomonadidae</taxon>
        <taxon>Thecamonas</taxon>
    </lineage>
</organism>
<dbReference type="InterPro" id="IPR000387">
    <property type="entry name" value="Tyr_Pase_dom"/>
</dbReference>
<dbReference type="GO" id="GO:0043409">
    <property type="term" value="P:negative regulation of MAPK cascade"/>
    <property type="evidence" value="ECO:0007669"/>
    <property type="project" value="TreeGrafter"/>
</dbReference>
<dbReference type="SUPFAM" id="SSF52821">
    <property type="entry name" value="Rhodanese/Cell cycle control phosphatase"/>
    <property type="match status" value="1"/>
</dbReference>
<dbReference type="PROSITE" id="PS50206">
    <property type="entry name" value="RHODANESE_3"/>
    <property type="match status" value="1"/>
</dbReference>
<dbReference type="PANTHER" id="PTHR10159:SF519">
    <property type="entry name" value="DUAL SPECIFICITY PROTEIN PHOSPHATASE MPK3"/>
    <property type="match status" value="1"/>
</dbReference>
<reference evidence="9 10" key="1">
    <citation type="submission" date="2010-05" db="EMBL/GenBank/DDBJ databases">
        <title>The Genome Sequence of Thecamonas trahens ATCC 50062.</title>
        <authorList>
            <consortium name="The Broad Institute Genome Sequencing Platform"/>
            <person name="Russ C."/>
            <person name="Cuomo C."/>
            <person name="Shea T."/>
            <person name="Young S.K."/>
            <person name="Zeng Q."/>
            <person name="Koehrsen M."/>
            <person name="Haas B."/>
            <person name="Borodovsky M."/>
            <person name="Guigo R."/>
            <person name="Alvarado L."/>
            <person name="Berlin A."/>
            <person name="Bochicchio J."/>
            <person name="Borenstein D."/>
            <person name="Chapman S."/>
            <person name="Chen Z."/>
            <person name="Freedman E."/>
            <person name="Gellesch M."/>
            <person name="Goldberg J."/>
            <person name="Griggs A."/>
            <person name="Gujja S."/>
            <person name="Heilman E."/>
            <person name="Heiman D."/>
            <person name="Hepburn T."/>
            <person name="Howarth C."/>
            <person name="Jen D."/>
            <person name="Larson L."/>
            <person name="Mehta T."/>
            <person name="Park D."/>
            <person name="Pearson M."/>
            <person name="Roberts A."/>
            <person name="Saif S."/>
            <person name="Shenoy N."/>
            <person name="Sisk P."/>
            <person name="Stolte C."/>
            <person name="Sykes S."/>
            <person name="Thomson T."/>
            <person name="Walk T."/>
            <person name="White J."/>
            <person name="Yandava C."/>
            <person name="Burger G."/>
            <person name="Gray M.W."/>
            <person name="Holland P.W.H."/>
            <person name="King N."/>
            <person name="Lang F.B.F."/>
            <person name="Roger A.J."/>
            <person name="Ruiz-Trillo I."/>
            <person name="Lander E."/>
            <person name="Nusbaum C."/>
        </authorList>
    </citation>
    <scope>NUCLEOTIDE SEQUENCE [LARGE SCALE GENOMIC DNA]</scope>
    <source>
        <strain evidence="9 10">ATCC 50062</strain>
    </source>
</reference>
<dbReference type="Pfam" id="PF00782">
    <property type="entry name" value="DSPc"/>
    <property type="match status" value="1"/>
</dbReference>
<dbReference type="OrthoDB" id="165342at2759"/>
<dbReference type="STRING" id="461836.A0A0L0DM01"/>
<feature type="compositionally biased region" description="Low complexity" evidence="5">
    <location>
        <begin position="451"/>
        <end position="471"/>
    </location>
</feature>
<feature type="compositionally biased region" description="Basic residues" evidence="5">
    <location>
        <begin position="305"/>
        <end position="318"/>
    </location>
</feature>
<dbReference type="PROSITE" id="PS00383">
    <property type="entry name" value="TYR_PHOSPHATASE_1"/>
    <property type="match status" value="1"/>
</dbReference>
<evidence type="ECO:0000256" key="5">
    <source>
        <dbReference type="SAM" id="MobiDB-lite"/>
    </source>
</evidence>
<feature type="domain" description="Tyrosine specific protein phosphatases" evidence="7">
    <location>
        <begin position="831"/>
        <end position="890"/>
    </location>
</feature>
<dbReference type="GeneID" id="25567392"/>
<feature type="region of interest" description="Disordered" evidence="5">
    <location>
        <begin position="449"/>
        <end position="476"/>
    </location>
</feature>
<dbReference type="InterPro" id="IPR029021">
    <property type="entry name" value="Prot-tyrosine_phosphatase-like"/>
</dbReference>
<evidence type="ECO:0000256" key="2">
    <source>
        <dbReference type="ARBA" id="ARBA00013064"/>
    </source>
</evidence>
<dbReference type="GO" id="GO:0004725">
    <property type="term" value="F:protein tyrosine phosphatase activity"/>
    <property type="evidence" value="ECO:0007669"/>
    <property type="project" value="UniProtKB-EC"/>
</dbReference>
<feature type="region of interest" description="Disordered" evidence="5">
    <location>
        <begin position="979"/>
        <end position="1085"/>
    </location>
</feature>
<dbReference type="SUPFAM" id="SSF52799">
    <property type="entry name" value="(Phosphotyrosine protein) phosphatases II"/>
    <property type="match status" value="1"/>
</dbReference>
<evidence type="ECO:0000313" key="10">
    <source>
        <dbReference type="Proteomes" id="UP000054408"/>
    </source>
</evidence>
<dbReference type="OMA" id="RCKDEVL"/>
<dbReference type="InterPro" id="IPR036873">
    <property type="entry name" value="Rhodanese-like_dom_sf"/>
</dbReference>
<evidence type="ECO:0000259" key="6">
    <source>
        <dbReference type="PROSITE" id="PS50054"/>
    </source>
</evidence>
<dbReference type="CDD" id="cd01446">
    <property type="entry name" value="DSP_MapKP"/>
    <property type="match status" value="1"/>
</dbReference>
<dbReference type="InterPro" id="IPR000340">
    <property type="entry name" value="Dual-sp_phosphatase_cat-dom"/>
</dbReference>
<evidence type="ECO:0000259" key="7">
    <source>
        <dbReference type="PROSITE" id="PS50056"/>
    </source>
</evidence>
<feature type="compositionally biased region" description="Low complexity" evidence="5">
    <location>
        <begin position="403"/>
        <end position="412"/>
    </location>
</feature>
<gene>
    <name evidence="9" type="ORF">AMSG_08777</name>
</gene>
<feature type="compositionally biased region" description="Polar residues" evidence="5">
    <location>
        <begin position="211"/>
        <end position="220"/>
    </location>
</feature>
<evidence type="ECO:0000256" key="4">
    <source>
        <dbReference type="ARBA" id="ARBA00022912"/>
    </source>
</evidence>
<evidence type="ECO:0000256" key="1">
    <source>
        <dbReference type="ARBA" id="ARBA00008601"/>
    </source>
</evidence>
<comment type="similarity">
    <text evidence="1">Belongs to the protein-tyrosine phosphatase family. Non-receptor class dual specificity subfamily.</text>
</comment>
<dbReference type="AlphaFoldDB" id="A0A0L0DM01"/>
<sequence>MRSPDAADADRAILFNRPGSLVVDNSCPRPHTPRRGTRSMFAARGNIDVLATSQTVTRHDVALPPDSGGSVSSVEAAPAEKRSERTKARSAPLPVARSKSGRSLNDRVRNKLQLQIPTTIAVEPNYEAEPQPFKANSRSAPVPMVSTPVAARSGNGAGPAPRPPLLQVKHLGAGKGARGQAGGKRAGLKAGGLNLPTLTTRQAQPVLPSPTRKSSSSPQLFSGYRRETAGVPGGAAAAGPPAGGGGGRPKCMPSTTFHDFGLLSSTVQGRQGSPPIGDGAAAAIAARAAAREGRFDGDALAQVHASRKSRNKKKKKTRQRSDRASSHEPSGSSSQPSPPTAELSLSGGSSSGSPPLGSSSRSRSPLPITASASSSSHPASPSRSPPSPSSDREPAPAETQQRVPAVATTTAPAPAPAAPAAPDNDALWDAESVAMRSSGLVSPLVESERLSPSAGSGSGSGSIVISSTQSSALRRQRSFSTKTALMLGAVGIASPSSKMMSSEPRMLSEMGGGASFSSLSSLDATSAAGSGPCGGPTECARCGEGKAAGSAVCSGESTADGKPRELRAAEHISPTELVSLMRQLQAEGEEFRLLLIDMRSFFIHERNHIVDSVNISLPRALTSKNITLDRVEVLITSEAGKSSFRDRAMRTVVIYDEHTRDDGERPADSLVRLLVEEGEVGNVFLLADGFANFESLHPDMCAKQQATWLETSSDEESPALSPYVVRMVAPTAAAAFAGSTNLTSSMVAAAAGAGAGGVLGGGGGRDSCYPSEVIDGLLYLGSERNASNLRSLTLLNVECILNMASECKNHFPMHFEYKSIDIFDDPDVVIDGYLDDAAGFIHAAVSAGRATFVHCYMGISRSATVTLVYLMKHRGMTLQAAYDLLKAKRPKVCPNSGFMAALIRYERKLFGSVSLDADEYAPFLAMDATVPSTPRAADVDSPKAAFAFPEVAFDDGDDSSFSPSFDADADAELERAAKFEDAAHAHMDKRRGGRKARRRLPSKSTTISAGTPGGAASRKPLPLAVPSPALAPAPAEVTAPAPEPRRPAVPLKKSSSRPSLVVAAPSYVPPPVTPRGGSAGAFAFE</sequence>
<dbReference type="Proteomes" id="UP000054408">
    <property type="component" value="Unassembled WGS sequence"/>
</dbReference>
<dbReference type="InterPro" id="IPR016130">
    <property type="entry name" value="Tyr_Pase_AS"/>
</dbReference>
<keyword evidence="3" id="KW-0378">Hydrolase</keyword>
<dbReference type="InterPro" id="IPR001763">
    <property type="entry name" value="Rhodanese-like_dom"/>
</dbReference>
<feature type="compositionally biased region" description="Low complexity" evidence="5">
    <location>
        <begin position="343"/>
        <end position="382"/>
    </location>
</feature>
<feature type="region of interest" description="Disordered" evidence="5">
    <location>
        <begin position="173"/>
        <end position="423"/>
    </location>
</feature>
<dbReference type="Gene3D" id="3.90.190.10">
    <property type="entry name" value="Protein tyrosine phosphatase superfamily"/>
    <property type="match status" value="1"/>
</dbReference>
<feature type="domain" description="Tyrosine-protein phosphatase" evidence="6">
    <location>
        <begin position="769"/>
        <end position="911"/>
    </location>
</feature>
<dbReference type="PROSITE" id="PS50054">
    <property type="entry name" value="TYR_PHOSPHATASE_DUAL"/>
    <property type="match status" value="1"/>
</dbReference>
<feature type="compositionally biased region" description="Basic residues" evidence="5">
    <location>
        <begin position="987"/>
        <end position="1001"/>
    </location>
</feature>
<feature type="compositionally biased region" description="Low complexity" evidence="5">
    <location>
        <begin position="277"/>
        <end position="288"/>
    </location>
</feature>
<dbReference type="SMART" id="SM00195">
    <property type="entry name" value="DSPc"/>
    <property type="match status" value="1"/>
</dbReference>
<dbReference type="InterPro" id="IPR020422">
    <property type="entry name" value="TYR_PHOSPHATASE_DUAL_dom"/>
</dbReference>
<feature type="region of interest" description="Disordered" evidence="5">
    <location>
        <begin position="57"/>
        <end position="103"/>
    </location>
</feature>
<dbReference type="EMBL" id="GL349480">
    <property type="protein sequence ID" value="KNC53285.1"/>
    <property type="molecule type" value="Genomic_DNA"/>
</dbReference>
<dbReference type="EC" id="3.1.3.48" evidence="2"/>
<dbReference type="RefSeq" id="XP_013754549.1">
    <property type="nucleotide sequence ID" value="XM_013899095.1"/>
</dbReference>
<dbReference type="PANTHER" id="PTHR10159">
    <property type="entry name" value="DUAL SPECIFICITY PROTEIN PHOSPHATASE"/>
    <property type="match status" value="1"/>
</dbReference>
<accession>A0A0L0DM01</accession>
<feature type="compositionally biased region" description="Gly residues" evidence="5">
    <location>
        <begin position="173"/>
        <end position="185"/>
    </location>
</feature>
<dbReference type="CDD" id="cd14498">
    <property type="entry name" value="DSP"/>
    <property type="match status" value="1"/>
</dbReference>
<feature type="compositionally biased region" description="Polar residues" evidence="5">
    <location>
        <begin position="253"/>
        <end position="271"/>
    </location>
</feature>
<protein>
    <recommendedName>
        <fullName evidence="2">protein-tyrosine-phosphatase</fullName>
        <ecNumber evidence="2">3.1.3.48</ecNumber>
    </recommendedName>
</protein>
<keyword evidence="4" id="KW-0904">Protein phosphatase</keyword>
<dbReference type="SMART" id="SM00450">
    <property type="entry name" value="RHOD"/>
    <property type="match status" value="1"/>
</dbReference>
<keyword evidence="10" id="KW-1185">Reference proteome</keyword>
<proteinExistence type="inferred from homology"/>
<feature type="compositionally biased region" description="Basic and acidic residues" evidence="5">
    <location>
        <begin position="78"/>
        <end position="87"/>
    </location>
</feature>
<dbReference type="PROSITE" id="PS50056">
    <property type="entry name" value="TYR_PHOSPHATASE_2"/>
    <property type="match status" value="1"/>
</dbReference>
<name>A0A0L0DM01_THETB</name>
<evidence type="ECO:0000313" key="9">
    <source>
        <dbReference type="EMBL" id="KNC53285.1"/>
    </source>
</evidence>
<feature type="domain" description="Rhodanese" evidence="8">
    <location>
        <begin position="589"/>
        <end position="702"/>
    </location>
</feature>